<dbReference type="EMBL" id="JBCGDP010000037">
    <property type="protein sequence ID" value="MEM0578745.1"/>
    <property type="molecule type" value="Genomic_DNA"/>
</dbReference>
<organism evidence="1 2">
    <name type="scientific">Flavobacterium polysaccharolyticum</name>
    <dbReference type="NCBI Taxonomy" id="3133148"/>
    <lineage>
        <taxon>Bacteria</taxon>
        <taxon>Pseudomonadati</taxon>
        <taxon>Bacteroidota</taxon>
        <taxon>Flavobacteriia</taxon>
        <taxon>Flavobacteriales</taxon>
        <taxon>Flavobacteriaceae</taxon>
        <taxon>Flavobacterium</taxon>
    </lineage>
</organism>
<gene>
    <name evidence="1" type="ORF">WFZ86_19745</name>
</gene>
<sequence length="48" mass="5625">MVLAKRQETRQSRIDEVVESVGQNLKPKHLQYLTDENDFVIPFVLIII</sequence>
<name>A0ABU9NTS7_9FLAO</name>
<comment type="caution">
    <text evidence="1">The sequence shown here is derived from an EMBL/GenBank/DDBJ whole genome shotgun (WGS) entry which is preliminary data.</text>
</comment>
<evidence type="ECO:0000313" key="1">
    <source>
        <dbReference type="EMBL" id="MEM0578745.1"/>
    </source>
</evidence>
<evidence type="ECO:0000313" key="2">
    <source>
        <dbReference type="Proteomes" id="UP001468798"/>
    </source>
</evidence>
<dbReference type="Proteomes" id="UP001468798">
    <property type="component" value="Unassembled WGS sequence"/>
</dbReference>
<keyword evidence="2" id="KW-1185">Reference proteome</keyword>
<proteinExistence type="predicted"/>
<dbReference type="RefSeq" id="WP_342693555.1">
    <property type="nucleotide sequence ID" value="NZ_JBCGDP010000037.1"/>
</dbReference>
<accession>A0ABU9NTS7</accession>
<protein>
    <submittedName>
        <fullName evidence="1">Uncharacterized protein</fullName>
    </submittedName>
</protein>
<reference evidence="1 2" key="1">
    <citation type="submission" date="2024-03" db="EMBL/GenBank/DDBJ databases">
        <title>Two novel species of the genus Flavobacterium exhibiting potentially degradation of complex polysaccharides.</title>
        <authorList>
            <person name="Lian X."/>
        </authorList>
    </citation>
    <scope>NUCLEOTIDE SEQUENCE [LARGE SCALE GENOMIC DNA]</scope>
    <source>
        <strain evidence="1 2">N6</strain>
    </source>
</reference>